<dbReference type="EMBL" id="JABBFX010000001">
    <property type="protein sequence ID" value="NML44984.1"/>
    <property type="molecule type" value="Genomic_DNA"/>
</dbReference>
<evidence type="ECO:0000256" key="3">
    <source>
        <dbReference type="ARBA" id="ARBA00012438"/>
    </source>
</evidence>
<sequence length="941" mass="104443">MGHTGGMRRTGWLVLAFALFTGPLLAAVLVFLHGEAVRSGREQVASLSQVIAEQTTRTLQAVDVRLQLAIARLEALEQSGRAGTDAGRALLRGELKDLPYVRALWVVDASGRVLYDSDTGTTGRAVADRAYFQAYLRSPETEFFVGPLVRSRTTGTWYLSASRPIRGPDGAVKAVVTAALEPGYFEQPWRGIDLGEQGAVVLYHRSGQLMVRSPPDEAVVGRDFAQLPLFTEFLPAAPQGVFVRDSDIDGLRRMYAYRVLPHYPQLLVVVGTGYAELLAPWWRFALLASSLWAGALLVVFGLTWQLRRQARRRSQTEQRFGDLAQAMPQIVFSSDARGGVQFISQRWTDFTGRSAEDARGTRWRDAVHPADRDVVFSVLARALEQPRQVEIELRLRHHDGSYRWHLLRAVPVGSPAAVRTWYGTATDIDEMKRAQARLHAQAELLKMAGRLSRLGSFSVDVATERVTWSDESAALFDMPSDAEPTLKDVIAMVAPASLPQALHVLQDCIDRGEPFDVEAEMITPTGRRVWVRSIGQPVRGLDGRIIAIQGAQQDISQRVRMVEEIRSLNTNLEEKISQRTGELARQEALFRTLAEQAPLPFWTVDPAGGATFFSRAWYELFGGAPPKWLGHEWMELLHPDDSDAVQRNWQEARRTDGVYAGTRRLRSRDGTWHTTSYRAVPVRDGEGEVLFWVGVDSDITELSANESALRLANEQLESFAYSVSHDLQSPLQRIQSFGRLLEEELRGAAGERAQHYLARIRANADAMAQLIEGLLGLAHVSEVEIIRSTVNLSETATEILQRLHADHPQRRVEWRVEPGLTAQGDVRLLRSVLENLLGNAWKFTAARPLAQITVGGGRGEFFVRDNGAGFDMAYADRLFGTFQRLHDADEFPGKGIGLATVARAISRMGGRIWAQSAPGEGATFRFTLPAVQAVEPSRATA</sequence>
<dbReference type="PANTHER" id="PTHR43304:SF1">
    <property type="entry name" value="PAC DOMAIN-CONTAINING PROTEIN"/>
    <property type="match status" value="1"/>
</dbReference>
<accession>A0A848H336</accession>
<dbReference type="CDD" id="cd12915">
    <property type="entry name" value="PDC2_DGC_like"/>
    <property type="match status" value="1"/>
</dbReference>
<evidence type="ECO:0000256" key="12">
    <source>
        <dbReference type="ARBA" id="ARBA00023012"/>
    </source>
</evidence>
<dbReference type="Gene3D" id="3.30.450.20">
    <property type="entry name" value="PAS domain"/>
    <property type="match status" value="5"/>
</dbReference>
<dbReference type="SUPFAM" id="SSF47384">
    <property type="entry name" value="Homodimeric domain of signal transducing histidine kinase"/>
    <property type="match status" value="1"/>
</dbReference>
<dbReference type="PROSITE" id="PS50113">
    <property type="entry name" value="PAC"/>
    <property type="match status" value="3"/>
</dbReference>
<dbReference type="SUPFAM" id="SSF103190">
    <property type="entry name" value="Sensory domain-like"/>
    <property type="match status" value="1"/>
</dbReference>
<dbReference type="SMART" id="SM00387">
    <property type="entry name" value="HATPase_c"/>
    <property type="match status" value="1"/>
</dbReference>
<evidence type="ECO:0000256" key="11">
    <source>
        <dbReference type="ARBA" id="ARBA00022989"/>
    </source>
</evidence>
<keyword evidence="8" id="KW-0547">Nucleotide-binding</keyword>
<evidence type="ECO:0000256" key="9">
    <source>
        <dbReference type="ARBA" id="ARBA00022777"/>
    </source>
</evidence>
<dbReference type="RefSeq" id="WP_169419080.1">
    <property type="nucleotide sequence ID" value="NZ_JABBFX010000001.1"/>
</dbReference>
<keyword evidence="7 13" id="KW-0812">Transmembrane</keyword>
<dbReference type="InterPro" id="IPR052162">
    <property type="entry name" value="Sensor_kinase/Photoreceptor"/>
</dbReference>
<dbReference type="Pfam" id="PF00512">
    <property type="entry name" value="HisKA"/>
    <property type="match status" value="1"/>
</dbReference>
<keyword evidence="12" id="KW-0902">Two-component regulatory system</keyword>
<evidence type="ECO:0000313" key="18">
    <source>
        <dbReference type="Proteomes" id="UP000541185"/>
    </source>
</evidence>
<dbReference type="EC" id="2.7.13.3" evidence="3"/>
<evidence type="ECO:0000256" key="5">
    <source>
        <dbReference type="ARBA" id="ARBA00022553"/>
    </source>
</evidence>
<dbReference type="InterPro" id="IPR036097">
    <property type="entry name" value="HisK_dim/P_sf"/>
</dbReference>
<comment type="catalytic activity">
    <reaction evidence="1">
        <text>ATP + protein L-histidine = ADP + protein N-phospho-L-histidine.</text>
        <dbReference type="EC" id="2.7.13.3"/>
    </reaction>
</comment>
<comment type="subcellular location">
    <subcellularLocation>
        <location evidence="2">Cell inner membrane</location>
        <topology evidence="2">Multi-pass membrane protein</topology>
    </subcellularLocation>
</comment>
<evidence type="ECO:0000256" key="1">
    <source>
        <dbReference type="ARBA" id="ARBA00000085"/>
    </source>
</evidence>
<feature type="domain" description="PAS" evidence="15">
    <location>
        <begin position="316"/>
        <end position="386"/>
    </location>
</feature>
<dbReference type="Gene3D" id="3.30.565.10">
    <property type="entry name" value="Histidine kinase-like ATPase, C-terminal domain"/>
    <property type="match status" value="1"/>
</dbReference>
<evidence type="ECO:0000259" key="15">
    <source>
        <dbReference type="PROSITE" id="PS50112"/>
    </source>
</evidence>
<dbReference type="InterPro" id="IPR005467">
    <property type="entry name" value="His_kinase_dom"/>
</dbReference>
<keyword evidence="18" id="KW-1185">Reference proteome</keyword>
<dbReference type="InterPro" id="IPR000700">
    <property type="entry name" value="PAS-assoc_C"/>
</dbReference>
<dbReference type="FunFam" id="3.30.565.10:FF:000006">
    <property type="entry name" value="Sensor histidine kinase WalK"/>
    <property type="match status" value="1"/>
</dbReference>
<dbReference type="GO" id="GO:0005886">
    <property type="term" value="C:plasma membrane"/>
    <property type="evidence" value="ECO:0007669"/>
    <property type="project" value="UniProtKB-SubCell"/>
</dbReference>
<protein>
    <recommendedName>
        <fullName evidence="3">histidine kinase</fullName>
        <ecNumber evidence="3">2.7.13.3</ecNumber>
    </recommendedName>
</protein>
<dbReference type="InterPro" id="IPR003661">
    <property type="entry name" value="HisK_dim/P_dom"/>
</dbReference>
<dbReference type="SUPFAM" id="SSF55874">
    <property type="entry name" value="ATPase domain of HSP90 chaperone/DNA topoisomerase II/histidine kinase"/>
    <property type="match status" value="1"/>
</dbReference>
<feature type="transmembrane region" description="Helical" evidence="13">
    <location>
        <begin position="12"/>
        <end position="32"/>
    </location>
</feature>
<dbReference type="PROSITE" id="PS50109">
    <property type="entry name" value="HIS_KIN"/>
    <property type="match status" value="1"/>
</dbReference>
<reference evidence="17 18" key="1">
    <citation type="submission" date="2020-04" db="EMBL/GenBank/DDBJ databases">
        <title>Ramlibacter sp. G-1-2-2 isolated from soil.</title>
        <authorList>
            <person name="Dahal R.H."/>
        </authorList>
    </citation>
    <scope>NUCLEOTIDE SEQUENCE [LARGE SCALE GENOMIC DNA]</scope>
    <source>
        <strain evidence="17 18">G-1-2-2</strain>
    </source>
</reference>
<dbReference type="SMART" id="SM00091">
    <property type="entry name" value="PAS"/>
    <property type="match status" value="2"/>
</dbReference>
<evidence type="ECO:0000256" key="13">
    <source>
        <dbReference type="SAM" id="Phobius"/>
    </source>
</evidence>
<dbReference type="InterPro" id="IPR013655">
    <property type="entry name" value="PAS_fold_3"/>
</dbReference>
<keyword evidence="5" id="KW-0597">Phosphoprotein</keyword>
<dbReference type="NCBIfam" id="TIGR00229">
    <property type="entry name" value="sensory_box"/>
    <property type="match status" value="2"/>
</dbReference>
<dbReference type="FunFam" id="3.30.450.20:FF:000099">
    <property type="entry name" value="Sensory box sensor histidine kinase"/>
    <property type="match status" value="2"/>
</dbReference>
<keyword evidence="4" id="KW-1003">Cell membrane</keyword>
<keyword evidence="13" id="KW-0472">Membrane</keyword>
<dbReference type="CDD" id="cd12914">
    <property type="entry name" value="PDC1_DGC_like"/>
    <property type="match status" value="1"/>
</dbReference>
<evidence type="ECO:0000256" key="6">
    <source>
        <dbReference type="ARBA" id="ARBA00022679"/>
    </source>
</evidence>
<dbReference type="Pfam" id="PF22588">
    <property type="entry name" value="dCache_1_like"/>
    <property type="match status" value="1"/>
</dbReference>
<dbReference type="PROSITE" id="PS50112">
    <property type="entry name" value="PAS"/>
    <property type="match status" value="2"/>
</dbReference>
<proteinExistence type="predicted"/>
<dbReference type="InterPro" id="IPR035965">
    <property type="entry name" value="PAS-like_dom_sf"/>
</dbReference>
<feature type="transmembrane region" description="Helical" evidence="13">
    <location>
        <begin position="281"/>
        <end position="304"/>
    </location>
</feature>
<keyword evidence="10" id="KW-0067">ATP-binding</keyword>
<dbReference type="InterPro" id="IPR000014">
    <property type="entry name" value="PAS"/>
</dbReference>
<evidence type="ECO:0000256" key="8">
    <source>
        <dbReference type="ARBA" id="ARBA00022741"/>
    </source>
</evidence>
<dbReference type="SUPFAM" id="SSF55785">
    <property type="entry name" value="PYP-like sensor domain (PAS domain)"/>
    <property type="match status" value="3"/>
</dbReference>
<dbReference type="PRINTS" id="PR00344">
    <property type="entry name" value="BCTRLSENSOR"/>
</dbReference>
<dbReference type="GO" id="GO:0000155">
    <property type="term" value="F:phosphorelay sensor kinase activity"/>
    <property type="evidence" value="ECO:0007669"/>
    <property type="project" value="InterPro"/>
</dbReference>
<evidence type="ECO:0000256" key="2">
    <source>
        <dbReference type="ARBA" id="ARBA00004429"/>
    </source>
</evidence>
<dbReference type="InterPro" id="IPR054327">
    <property type="entry name" value="His-kinase-like_sensor"/>
</dbReference>
<evidence type="ECO:0000313" key="17">
    <source>
        <dbReference type="EMBL" id="NML44984.1"/>
    </source>
</evidence>
<dbReference type="SMART" id="SM00388">
    <property type="entry name" value="HisKA"/>
    <property type="match status" value="1"/>
</dbReference>
<dbReference type="InterPro" id="IPR004358">
    <property type="entry name" value="Sig_transdc_His_kin-like_C"/>
</dbReference>
<feature type="domain" description="PAC" evidence="16">
    <location>
        <begin position="515"/>
        <end position="567"/>
    </location>
</feature>
<evidence type="ECO:0000259" key="16">
    <source>
        <dbReference type="PROSITE" id="PS50113"/>
    </source>
</evidence>
<dbReference type="InterPro" id="IPR029151">
    <property type="entry name" value="Sensor-like_sf"/>
</dbReference>
<keyword evidence="11 13" id="KW-1133">Transmembrane helix</keyword>
<evidence type="ECO:0000259" key="14">
    <source>
        <dbReference type="PROSITE" id="PS50109"/>
    </source>
</evidence>
<feature type="domain" description="PAC" evidence="16">
    <location>
        <begin position="659"/>
        <end position="711"/>
    </location>
</feature>
<keyword evidence="9" id="KW-0418">Kinase</keyword>
<dbReference type="GO" id="GO:0005524">
    <property type="term" value="F:ATP binding"/>
    <property type="evidence" value="ECO:0007669"/>
    <property type="project" value="UniProtKB-KW"/>
</dbReference>
<feature type="domain" description="Histidine kinase" evidence="14">
    <location>
        <begin position="722"/>
        <end position="932"/>
    </location>
</feature>
<organism evidence="17 18">
    <name type="scientific">Ramlibacter agri</name>
    <dbReference type="NCBI Taxonomy" id="2728837"/>
    <lineage>
        <taxon>Bacteria</taxon>
        <taxon>Pseudomonadati</taxon>
        <taxon>Pseudomonadota</taxon>
        <taxon>Betaproteobacteria</taxon>
        <taxon>Burkholderiales</taxon>
        <taxon>Comamonadaceae</taxon>
        <taxon>Ramlibacter</taxon>
    </lineage>
</organism>
<feature type="domain" description="PAC" evidence="16">
    <location>
        <begin position="389"/>
        <end position="440"/>
    </location>
</feature>
<dbReference type="AlphaFoldDB" id="A0A848H336"/>
<dbReference type="Pfam" id="PF02518">
    <property type="entry name" value="HATPase_c"/>
    <property type="match status" value="1"/>
</dbReference>
<dbReference type="CDD" id="cd00130">
    <property type="entry name" value="PAS"/>
    <property type="match status" value="3"/>
</dbReference>
<dbReference type="InterPro" id="IPR001610">
    <property type="entry name" value="PAC"/>
</dbReference>
<evidence type="ECO:0000256" key="4">
    <source>
        <dbReference type="ARBA" id="ARBA00022475"/>
    </source>
</evidence>
<evidence type="ECO:0000256" key="10">
    <source>
        <dbReference type="ARBA" id="ARBA00022840"/>
    </source>
</evidence>
<gene>
    <name evidence="17" type="ORF">HHL11_14595</name>
</gene>
<keyword evidence="6" id="KW-0808">Transferase</keyword>
<evidence type="ECO:0000256" key="7">
    <source>
        <dbReference type="ARBA" id="ARBA00022692"/>
    </source>
</evidence>
<feature type="domain" description="PAS" evidence="15">
    <location>
        <begin position="586"/>
        <end position="656"/>
    </location>
</feature>
<dbReference type="CDD" id="cd00082">
    <property type="entry name" value="HisKA"/>
    <property type="match status" value="1"/>
</dbReference>
<dbReference type="Proteomes" id="UP000541185">
    <property type="component" value="Unassembled WGS sequence"/>
</dbReference>
<dbReference type="InterPro" id="IPR036890">
    <property type="entry name" value="HATPase_C_sf"/>
</dbReference>
<dbReference type="Gene3D" id="1.10.287.130">
    <property type="match status" value="1"/>
</dbReference>
<dbReference type="SMART" id="SM00086">
    <property type="entry name" value="PAC"/>
    <property type="match status" value="3"/>
</dbReference>
<name>A0A848H336_9BURK</name>
<dbReference type="PANTHER" id="PTHR43304">
    <property type="entry name" value="PHYTOCHROME-LIKE PROTEIN CPH1"/>
    <property type="match status" value="1"/>
</dbReference>
<dbReference type="Pfam" id="PF08447">
    <property type="entry name" value="PAS_3"/>
    <property type="match status" value="3"/>
</dbReference>
<dbReference type="InterPro" id="IPR003594">
    <property type="entry name" value="HATPase_dom"/>
</dbReference>
<comment type="caution">
    <text evidence="17">The sequence shown here is derived from an EMBL/GenBank/DDBJ whole genome shotgun (WGS) entry which is preliminary data.</text>
</comment>